<name>A0AAV7KZ71_PLEWA</name>
<accession>A0AAV7KZ71</accession>
<protein>
    <submittedName>
        <fullName evidence="2">Uncharacterized protein</fullName>
    </submittedName>
</protein>
<evidence type="ECO:0000313" key="2">
    <source>
        <dbReference type="EMBL" id="KAJ1082353.1"/>
    </source>
</evidence>
<keyword evidence="3" id="KW-1185">Reference proteome</keyword>
<organism evidence="2 3">
    <name type="scientific">Pleurodeles waltl</name>
    <name type="common">Iberian ribbed newt</name>
    <dbReference type="NCBI Taxonomy" id="8319"/>
    <lineage>
        <taxon>Eukaryota</taxon>
        <taxon>Metazoa</taxon>
        <taxon>Chordata</taxon>
        <taxon>Craniata</taxon>
        <taxon>Vertebrata</taxon>
        <taxon>Euteleostomi</taxon>
        <taxon>Amphibia</taxon>
        <taxon>Batrachia</taxon>
        <taxon>Caudata</taxon>
        <taxon>Salamandroidea</taxon>
        <taxon>Salamandridae</taxon>
        <taxon>Pleurodelinae</taxon>
        <taxon>Pleurodeles</taxon>
    </lineage>
</organism>
<sequence>MQYVSHLFDRLDYIVHGVPLSVFPPQVSAHQKKGLWSAITKDVWILESIAGGAPTAGTVGGPETLGPEDCGGSAGDGIPTREGCTSEPDPLTARILAEADPELDGGLRAAQQPKGGEYSVCGIHFFVV</sequence>
<dbReference type="AlphaFoldDB" id="A0AAV7KZ71"/>
<feature type="region of interest" description="Disordered" evidence="1">
    <location>
        <begin position="56"/>
        <end position="88"/>
    </location>
</feature>
<gene>
    <name evidence="2" type="ORF">NDU88_002521</name>
</gene>
<evidence type="ECO:0000313" key="3">
    <source>
        <dbReference type="Proteomes" id="UP001066276"/>
    </source>
</evidence>
<comment type="caution">
    <text evidence="2">The sequence shown here is derived from an EMBL/GenBank/DDBJ whole genome shotgun (WGS) entry which is preliminary data.</text>
</comment>
<dbReference type="EMBL" id="JANPWB010000016">
    <property type="protein sequence ID" value="KAJ1082353.1"/>
    <property type="molecule type" value="Genomic_DNA"/>
</dbReference>
<proteinExistence type="predicted"/>
<reference evidence="2" key="1">
    <citation type="journal article" date="2022" name="bioRxiv">
        <title>Sequencing and chromosome-scale assembly of the giantPleurodeles waltlgenome.</title>
        <authorList>
            <person name="Brown T."/>
            <person name="Elewa A."/>
            <person name="Iarovenko S."/>
            <person name="Subramanian E."/>
            <person name="Araus A.J."/>
            <person name="Petzold A."/>
            <person name="Susuki M."/>
            <person name="Suzuki K.-i.T."/>
            <person name="Hayashi T."/>
            <person name="Toyoda A."/>
            <person name="Oliveira C."/>
            <person name="Osipova E."/>
            <person name="Leigh N.D."/>
            <person name="Simon A."/>
            <person name="Yun M.H."/>
        </authorList>
    </citation>
    <scope>NUCLEOTIDE SEQUENCE</scope>
    <source>
        <strain evidence="2">20211129_DDA</strain>
        <tissue evidence="2">Liver</tissue>
    </source>
</reference>
<dbReference type="Proteomes" id="UP001066276">
    <property type="component" value="Chromosome 12"/>
</dbReference>
<evidence type="ECO:0000256" key="1">
    <source>
        <dbReference type="SAM" id="MobiDB-lite"/>
    </source>
</evidence>